<dbReference type="Proteomes" id="UP000198122">
    <property type="component" value="Unassembled WGS sequence"/>
</dbReference>
<keyword evidence="2" id="KW-1133">Transmembrane helix</keyword>
<name>A0A212TZA8_9MICO</name>
<keyword evidence="2" id="KW-0472">Membrane</keyword>
<dbReference type="AlphaFoldDB" id="A0A212TZA8"/>
<keyword evidence="4" id="KW-1185">Reference proteome</keyword>
<accession>A0A212TZA8</accession>
<sequence>MAGALPATATTHSPEVRKIVPAQGSSAPSPTPPEGLGSRASQRAGLLLLAGALLGMLSMPRNIVALVALLPAAWFFLQALREQVGRARLPVVLWTALGLLLVSVLVVGVGLPYLFYDQSMAIQDCLQGANTQQAEADCTTDWTTDLSRFTQGR</sequence>
<gene>
    <name evidence="3" type="ORF">SAMN05445756_1434</name>
</gene>
<proteinExistence type="predicted"/>
<protein>
    <submittedName>
        <fullName evidence="3">Uncharacterized protein</fullName>
    </submittedName>
</protein>
<feature type="region of interest" description="Disordered" evidence="1">
    <location>
        <begin position="1"/>
        <end position="38"/>
    </location>
</feature>
<organism evidence="3 4">
    <name type="scientific">Kytococcus aerolatus</name>
    <dbReference type="NCBI Taxonomy" id="592308"/>
    <lineage>
        <taxon>Bacteria</taxon>
        <taxon>Bacillati</taxon>
        <taxon>Actinomycetota</taxon>
        <taxon>Actinomycetes</taxon>
        <taxon>Micrococcales</taxon>
        <taxon>Kytococcaceae</taxon>
        <taxon>Kytococcus</taxon>
    </lineage>
</organism>
<reference evidence="3 4" key="1">
    <citation type="submission" date="2017-06" db="EMBL/GenBank/DDBJ databases">
        <authorList>
            <person name="Kim H.J."/>
            <person name="Triplett B.A."/>
        </authorList>
    </citation>
    <scope>NUCLEOTIDE SEQUENCE [LARGE SCALE GENOMIC DNA]</scope>
    <source>
        <strain evidence="3 4">DSM 22179</strain>
    </source>
</reference>
<keyword evidence="2" id="KW-0812">Transmembrane</keyword>
<evidence type="ECO:0000256" key="2">
    <source>
        <dbReference type="SAM" id="Phobius"/>
    </source>
</evidence>
<evidence type="ECO:0000256" key="1">
    <source>
        <dbReference type="SAM" id="MobiDB-lite"/>
    </source>
</evidence>
<dbReference type="EMBL" id="FYEZ01000002">
    <property type="protein sequence ID" value="SNC71333.1"/>
    <property type="molecule type" value="Genomic_DNA"/>
</dbReference>
<feature type="transmembrane region" description="Helical" evidence="2">
    <location>
        <begin position="92"/>
        <end position="116"/>
    </location>
</feature>
<feature type="transmembrane region" description="Helical" evidence="2">
    <location>
        <begin position="63"/>
        <end position="80"/>
    </location>
</feature>
<evidence type="ECO:0000313" key="3">
    <source>
        <dbReference type="EMBL" id="SNC71333.1"/>
    </source>
</evidence>
<evidence type="ECO:0000313" key="4">
    <source>
        <dbReference type="Proteomes" id="UP000198122"/>
    </source>
</evidence>